<dbReference type="PROSITE" id="PS00670">
    <property type="entry name" value="D_2_HYDROXYACID_DH_2"/>
    <property type="match status" value="1"/>
</dbReference>
<dbReference type="SUPFAM" id="SSF52283">
    <property type="entry name" value="Formate/glycerate dehydrogenase catalytic domain-like"/>
    <property type="match status" value="1"/>
</dbReference>
<dbReference type="InterPro" id="IPR029753">
    <property type="entry name" value="D-isomer_DH_CS"/>
</dbReference>
<evidence type="ECO:0000256" key="2">
    <source>
        <dbReference type="ARBA" id="ARBA00023002"/>
    </source>
</evidence>
<dbReference type="RefSeq" id="WP_090718748.1">
    <property type="nucleotide sequence ID" value="NZ_CBCSKY010000079.1"/>
</dbReference>
<evidence type="ECO:0000259" key="4">
    <source>
        <dbReference type="Pfam" id="PF02826"/>
    </source>
</evidence>
<dbReference type="Gene3D" id="3.40.50.720">
    <property type="entry name" value="NAD(P)-binding Rossmann-like Domain"/>
    <property type="match status" value="2"/>
</dbReference>
<dbReference type="Pfam" id="PF02826">
    <property type="entry name" value="2-Hacid_dh_C"/>
    <property type="match status" value="1"/>
</dbReference>
<organism evidence="5 6">
    <name type="scientific">Paenibacillus typhae</name>
    <dbReference type="NCBI Taxonomy" id="1174501"/>
    <lineage>
        <taxon>Bacteria</taxon>
        <taxon>Bacillati</taxon>
        <taxon>Bacillota</taxon>
        <taxon>Bacilli</taxon>
        <taxon>Bacillales</taxon>
        <taxon>Paenibacillaceae</taxon>
        <taxon>Paenibacillus</taxon>
    </lineage>
</organism>
<proteinExistence type="inferred from homology"/>
<evidence type="ECO:0000313" key="6">
    <source>
        <dbReference type="Proteomes" id="UP000199050"/>
    </source>
</evidence>
<dbReference type="EMBL" id="FNDX01000046">
    <property type="protein sequence ID" value="SDK57829.1"/>
    <property type="molecule type" value="Genomic_DNA"/>
</dbReference>
<dbReference type="GO" id="GO:0016616">
    <property type="term" value="F:oxidoreductase activity, acting on the CH-OH group of donors, NAD or NADP as acceptor"/>
    <property type="evidence" value="ECO:0007669"/>
    <property type="project" value="InterPro"/>
</dbReference>
<dbReference type="PROSITE" id="PS00671">
    <property type="entry name" value="D_2_HYDROXYACID_DH_3"/>
    <property type="match status" value="1"/>
</dbReference>
<dbReference type="InterPro" id="IPR050418">
    <property type="entry name" value="D-iso_2-hydroxyacid_DH_PdxB"/>
</dbReference>
<accession>A0A1G9D1T3</accession>
<comment type="similarity">
    <text evidence="1">Belongs to the D-isomer specific 2-hydroxyacid dehydrogenase family.</text>
</comment>
<keyword evidence="3" id="KW-0520">NAD</keyword>
<dbReference type="InterPro" id="IPR036291">
    <property type="entry name" value="NAD(P)-bd_dom_sf"/>
</dbReference>
<evidence type="ECO:0000256" key="3">
    <source>
        <dbReference type="ARBA" id="ARBA00023027"/>
    </source>
</evidence>
<keyword evidence="2" id="KW-0560">Oxidoreductase</keyword>
<protein>
    <submittedName>
        <fullName evidence="5">D-3-phosphoglycerate dehydrogenase</fullName>
    </submittedName>
</protein>
<reference evidence="6" key="1">
    <citation type="submission" date="2016-10" db="EMBL/GenBank/DDBJ databases">
        <authorList>
            <person name="Varghese N."/>
            <person name="Submissions S."/>
        </authorList>
    </citation>
    <scope>NUCLEOTIDE SEQUENCE [LARGE SCALE GENOMIC DNA]</scope>
    <source>
        <strain evidence="6">CGMCC 1.11012</strain>
    </source>
</reference>
<dbReference type="AlphaFoldDB" id="A0A1G9D1T3"/>
<evidence type="ECO:0000256" key="1">
    <source>
        <dbReference type="ARBA" id="ARBA00005854"/>
    </source>
</evidence>
<gene>
    <name evidence="5" type="ORF">SAMN05216192_14617</name>
</gene>
<dbReference type="InterPro" id="IPR006140">
    <property type="entry name" value="D-isomer_DH_NAD-bd"/>
</dbReference>
<dbReference type="FunFam" id="3.40.50.720:FF:000203">
    <property type="entry name" value="D-3-phosphoglycerate dehydrogenase (SerA)"/>
    <property type="match status" value="1"/>
</dbReference>
<dbReference type="GO" id="GO:0051287">
    <property type="term" value="F:NAD binding"/>
    <property type="evidence" value="ECO:0007669"/>
    <property type="project" value="InterPro"/>
</dbReference>
<sequence>MKILIVGYFNEISKSNIARYFPQEWNVVIVPPGEEMLHHIKDCQVIIPEHIKVDHRLLSIAKNLKLVQTGAGFDNVDVPACTELGIWVANAAGVNAQAVAEHVMALILSYYKNIPFLDTFMKNRMNENQLNYTGSELEGKTVGIIGLGAIGKKVAAFCSVFDMNVLAYARNPAVQSDSFVKMSDFDTLVSTSDIVSVHLPLNQQTKQLINKTTFKKMKNTALFINTARGGIVNERDLIDALKNGDISGACLDVFESEPLPIDSELRNLGNVILTPHTAGMPDGRKFHKKRYDFFVSNIKRVENGEEPESRLNQLL</sequence>
<dbReference type="STRING" id="1174501.SAMN05216192_14617"/>
<dbReference type="SUPFAM" id="SSF51735">
    <property type="entry name" value="NAD(P)-binding Rossmann-fold domains"/>
    <property type="match status" value="1"/>
</dbReference>
<name>A0A1G9D1T3_9BACL</name>
<dbReference type="Proteomes" id="UP000199050">
    <property type="component" value="Unassembled WGS sequence"/>
</dbReference>
<dbReference type="PANTHER" id="PTHR43761:SF1">
    <property type="entry name" value="D-ISOMER SPECIFIC 2-HYDROXYACID DEHYDROGENASE CATALYTIC DOMAIN-CONTAINING PROTEIN-RELATED"/>
    <property type="match status" value="1"/>
</dbReference>
<keyword evidence="6" id="KW-1185">Reference proteome</keyword>
<evidence type="ECO:0000313" key="5">
    <source>
        <dbReference type="EMBL" id="SDK57829.1"/>
    </source>
</evidence>
<dbReference type="PANTHER" id="PTHR43761">
    <property type="entry name" value="D-ISOMER SPECIFIC 2-HYDROXYACID DEHYDROGENASE FAMILY PROTEIN (AFU_ORTHOLOGUE AFUA_1G13630)"/>
    <property type="match status" value="1"/>
</dbReference>
<feature type="domain" description="D-isomer specific 2-hydroxyacid dehydrogenase NAD-binding" evidence="4">
    <location>
        <begin position="104"/>
        <end position="278"/>
    </location>
</feature>
<dbReference type="OrthoDB" id="9805416at2"/>